<dbReference type="AlphaFoldDB" id="A0AAV9RZS0"/>
<reference evidence="2 3" key="1">
    <citation type="submission" date="2021-06" db="EMBL/GenBank/DDBJ databases">
        <authorList>
            <person name="Palmer J.M."/>
        </authorList>
    </citation>
    <scope>NUCLEOTIDE SEQUENCE [LARGE SCALE GENOMIC DNA]</scope>
    <source>
        <strain evidence="2 3">MEX-2019</strain>
        <tissue evidence="2">Muscle</tissue>
    </source>
</reference>
<keyword evidence="1" id="KW-1133">Transmembrane helix</keyword>
<comment type="caution">
    <text evidence="2">The sequence shown here is derived from an EMBL/GenBank/DDBJ whole genome shotgun (WGS) entry which is preliminary data.</text>
</comment>
<evidence type="ECO:0000256" key="1">
    <source>
        <dbReference type="SAM" id="Phobius"/>
    </source>
</evidence>
<keyword evidence="1" id="KW-0812">Transmembrane</keyword>
<sequence length="134" mass="14714">MENSSFGQISCCEMHVMILIAVPLFFFKGFFGTSGIYLQYSDRTRRGENMQRRSQGQKLNPGQLGRGLMASVYGVNTVPLHHTLPQSLSFLFGVNKMMEDGVPSNCKRMAAHTFTASLAPGSSFLVSLSTIQGL</sequence>
<feature type="transmembrane region" description="Helical" evidence="1">
    <location>
        <begin position="16"/>
        <end position="38"/>
    </location>
</feature>
<organism evidence="2 3">
    <name type="scientific">Crenichthys baileyi</name>
    <name type="common">White River springfish</name>
    <dbReference type="NCBI Taxonomy" id="28760"/>
    <lineage>
        <taxon>Eukaryota</taxon>
        <taxon>Metazoa</taxon>
        <taxon>Chordata</taxon>
        <taxon>Craniata</taxon>
        <taxon>Vertebrata</taxon>
        <taxon>Euteleostomi</taxon>
        <taxon>Actinopterygii</taxon>
        <taxon>Neopterygii</taxon>
        <taxon>Teleostei</taxon>
        <taxon>Neoteleostei</taxon>
        <taxon>Acanthomorphata</taxon>
        <taxon>Ovalentaria</taxon>
        <taxon>Atherinomorphae</taxon>
        <taxon>Cyprinodontiformes</taxon>
        <taxon>Goodeidae</taxon>
        <taxon>Crenichthys</taxon>
    </lineage>
</organism>
<protein>
    <submittedName>
        <fullName evidence="2">Uncharacterized protein</fullName>
    </submittedName>
</protein>
<dbReference type="Proteomes" id="UP001311232">
    <property type="component" value="Unassembled WGS sequence"/>
</dbReference>
<gene>
    <name evidence="2" type="ORF">CRENBAI_018519</name>
</gene>
<accession>A0AAV9RZS0</accession>
<dbReference type="EMBL" id="JAHHUM010001158">
    <property type="protein sequence ID" value="KAK5614565.1"/>
    <property type="molecule type" value="Genomic_DNA"/>
</dbReference>
<keyword evidence="1" id="KW-0472">Membrane</keyword>
<proteinExistence type="predicted"/>
<evidence type="ECO:0000313" key="3">
    <source>
        <dbReference type="Proteomes" id="UP001311232"/>
    </source>
</evidence>
<evidence type="ECO:0000313" key="2">
    <source>
        <dbReference type="EMBL" id="KAK5614565.1"/>
    </source>
</evidence>
<keyword evidence="3" id="KW-1185">Reference proteome</keyword>
<name>A0AAV9RZS0_9TELE</name>